<sequence>MNASDVMTREVVTIGPDATVLQAARLMLQHRISGLPVVDGEGNLVGVVSEGDFLRRRETRTEKRRSRWLEFLMGPGKIAEEYTRTHGSRVDEVMTRDVQVVDENAALEDIIELMEKYRIKRVPVMSGATLVGIVTRSNLMRAMVSIARVTPAQQSPKDDGAIRDQILAELEKQSWAPGSSVDVVVRDGVVELFGVITDERQRDALKVACENVTGVQSVKDHLCWIDPTSGVALEASDIAETPRH</sequence>
<dbReference type="SMART" id="SM00749">
    <property type="entry name" value="BON"/>
    <property type="match status" value="1"/>
</dbReference>
<dbReference type="CDD" id="cd04586">
    <property type="entry name" value="CBS_pair_BON_assoc"/>
    <property type="match status" value="1"/>
</dbReference>
<dbReference type="InterPro" id="IPR046342">
    <property type="entry name" value="CBS_dom_sf"/>
</dbReference>
<evidence type="ECO:0000259" key="3">
    <source>
        <dbReference type="PROSITE" id="PS50914"/>
    </source>
</evidence>
<dbReference type="Proteomes" id="UP000263993">
    <property type="component" value="Unassembled WGS sequence"/>
</dbReference>
<keyword evidence="1 2" id="KW-0129">CBS domain</keyword>
<comment type="caution">
    <text evidence="5">The sequence shown here is derived from an EMBL/GenBank/DDBJ whole genome shotgun (WGS) entry which is preliminary data.</text>
</comment>
<dbReference type="Gene3D" id="3.30.1340.30">
    <property type="match status" value="1"/>
</dbReference>
<dbReference type="InterPro" id="IPR014004">
    <property type="entry name" value="Transpt-assoc_nodulatn_dom_bac"/>
</dbReference>
<dbReference type="SUPFAM" id="SSF54631">
    <property type="entry name" value="CBS-domain pair"/>
    <property type="match status" value="1"/>
</dbReference>
<dbReference type="Gene3D" id="3.10.580.10">
    <property type="entry name" value="CBS-domain"/>
    <property type="match status" value="1"/>
</dbReference>
<protein>
    <submittedName>
        <fullName evidence="5">CBS domain-containing protein</fullName>
    </submittedName>
</protein>
<proteinExistence type="predicted"/>
<feature type="domain" description="BON" evidence="3">
    <location>
        <begin position="158"/>
        <end position="226"/>
    </location>
</feature>
<dbReference type="OrthoDB" id="9783590at2"/>
<dbReference type="InterPro" id="IPR017080">
    <property type="entry name" value="UCP036990_CBS_BON"/>
</dbReference>
<dbReference type="PANTHER" id="PTHR43080:SF26">
    <property type="entry name" value="REGULATORY PROTEIN"/>
    <property type="match status" value="1"/>
</dbReference>
<dbReference type="Pfam" id="PF00571">
    <property type="entry name" value="CBS"/>
    <property type="match status" value="2"/>
</dbReference>
<evidence type="ECO:0000256" key="1">
    <source>
        <dbReference type="ARBA" id="ARBA00023122"/>
    </source>
</evidence>
<dbReference type="PROSITE" id="PS51371">
    <property type="entry name" value="CBS"/>
    <property type="match status" value="2"/>
</dbReference>
<keyword evidence="6" id="KW-1185">Reference proteome</keyword>
<dbReference type="PIRSF" id="PIRSF036990">
    <property type="entry name" value="UCP036990_CBS_BON"/>
    <property type="match status" value="1"/>
</dbReference>
<name>A0A371BDV7_9BRAD</name>
<evidence type="ECO:0000259" key="4">
    <source>
        <dbReference type="PROSITE" id="PS51371"/>
    </source>
</evidence>
<dbReference type="AlphaFoldDB" id="A0A371BDV7"/>
<dbReference type="InterPro" id="IPR000644">
    <property type="entry name" value="CBS_dom"/>
</dbReference>
<feature type="domain" description="CBS" evidence="4">
    <location>
        <begin position="94"/>
        <end position="149"/>
    </location>
</feature>
<organism evidence="5 6">
    <name type="scientific">Undibacter mobilis</name>
    <dbReference type="NCBI Taxonomy" id="2292256"/>
    <lineage>
        <taxon>Bacteria</taxon>
        <taxon>Pseudomonadati</taxon>
        <taxon>Pseudomonadota</taxon>
        <taxon>Alphaproteobacteria</taxon>
        <taxon>Hyphomicrobiales</taxon>
        <taxon>Nitrobacteraceae</taxon>
        <taxon>Undibacter</taxon>
    </lineage>
</organism>
<dbReference type="Pfam" id="PF04972">
    <property type="entry name" value="BON"/>
    <property type="match status" value="1"/>
</dbReference>
<dbReference type="RefSeq" id="WP_115517773.1">
    <property type="nucleotide sequence ID" value="NZ_QRGO01000001.1"/>
</dbReference>
<reference evidence="6" key="1">
    <citation type="submission" date="2018-08" db="EMBL/GenBank/DDBJ databases">
        <authorList>
            <person name="Kim S.-J."/>
            <person name="Jung G.-Y."/>
        </authorList>
    </citation>
    <scope>NUCLEOTIDE SEQUENCE [LARGE SCALE GENOMIC DNA]</scope>
    <source>
        <strain evidence="6">GY_H</strain>
    </source>
</reference>
<evidence type="ECO:0000313" key="5">
    <source>
        <dbReference type="EMBL" id="RDV05750.1"/>
    </source>
</evidence>
<evidence type="ECO:0000256" key="2">
    <source>
        <dbReference type="PROSITE-ProRule" id="PRU00703"/>
    </source>
</evidence>
<dbReference type="PROSITE" id="PS50914">
    <property type="entry name" value="BON"/>
    <property type="match status" value="1"/>
</dbReference>
<dbReference type="PANTHER" id="PTHR43080">
    <property type="entry name" value="CBS DOMAIN-CONTAINING PROTEIN CBSX3, MITOCHONDRIAL"/>
    <property type="match status" value="1"/>
</dbReference>
<dbReference type="SMART" id="SM00116">
    <property type="entry name" value="CBS"/>
    <property type="match status" value="2"/>
</dbReference>
<evidence type="ECO:0000313" key="6">
    <source>
        <dbReference type="Proteomes" id="UP000263993"/>
    </source>
</evidence>
<accession>A0A371BDV7</accession>
<dbReference type="InterPro" id="IPR051257">
    <property type="entry name" value="Diverse_CBS-Domain"/>
</dbReference>
<dbReference type="InterPro" id="IPR007055">
    <property type="entry name" value="BON_dom"/>
</dbReference>
<gene>
    <name evidence="5" type="ORF">DXH78_07070</name>
</gene>
<feature type="domain" description="CBS" evidence="4">
    <location>
        <begin position="7"/>
        <end position="63"/>
    </location>
</feature>
<dbReference type="EMBL" id="QRGO01000001">
    <property type="protein sequence ID" value="RDV05750.1"/>
    <property type="molecule type" value="Genomic_DNA"/>
</dbReference>